<dbReference type="Gene3D" id="1.50.10.150">
    <property type="entry name" value="Voltage-dependent anion channel"/>
    <property type="match status" value="2"/>
</dbReference>
<keyword evidence="5 8" id="KW-0812">Transmembrane</keyword>
<feature type="transmembrane region" description="Helical" evidence="8">
    <location>
        <begin position="173"/>
        <end position="202"/>
    </location>
</feature>
<proteinExistence type="inferred from homology"/>
<feature type="transmembrane region" description="Helical" evidence="8">
    <location>
        <begin position="261"/>
        <end position="282"/>
    </location>
</feature>
<dbReference type="PANTHER" id="PTHR31686">
    <property type="match status" value="1"/>
</dbReference>
<dbReference type="EMBL" id="NHTK01001381">
    <property type="protein sequence ID" value="PPQ98641.1"/>
    <property type="molecule type" value="Genomic_DNA"/>
</dbReference>
<organism evidence="9 10">
    <name type="scientific">Panaeolus cyanescens</name>
    <dbReference type="NCBI Taxonomy" id="181874"/>
    <lineage>
        <taxon>Eukaryota</taxon>
        <taxon>Fungi</taxon>
        <taxon>Dikarya</taxon>
        <taxon>Basidiomycota</taxon>
        <taxon>Agaricomycotina</taxon>
        <taxon>Agaricomycetes</taxon>
        <taxon>Agaricomycetidae</taxon>
        <taxon>Agaricales</taxon>
        <taxon>Agaricineae</taxon>
        <taxon>Galeropsidaceae</taxon>
        <taxon>Panaeolus</taxon>
    </lineage>
</organism>
<evidence type="ECO:0000313" key="9">
    <source>
        <dbReference type="EMBL" id="PPQ98641.1"/>
    </source>
</evidence>
<dbReference type="InterPro" id="IPR038665">
    <property type="entry name" value="Voltage-dep_anion_channel_sf"/>
</dbReference>
<dbReference type="GO" id="GO:0005886">
    <property type="term" value="C:plasma membrane"/>
    <property type="evidence" value="ECO:0007669"/>
    <property type="project" value="UniProtKB-SubCell"/>
</dbReference>
<sequence length="356" mass="39131">MFSSAIAACRLLVRRTSPIIFAITMGTGAISGLFGVFPYAYHSRPIMILSLIVYFIDLFLFTLFTILAATKYICYPKTWVSMFQNPVNSLVSKQSHHFETMTAMWLLPVVTVIVTGTSGGVIANAFQPHVPHYALMTTVLSAFMVSIGLSLALMILTIYFMRLVVHGLPAGPAILSVFLPLGPTAQSGLAISLIGESFHVLIPLSDPSSSKFMTSVFASQVIETLCICISFVLWSLATMWACYALLAIGTRLKESIIPFRPSFWGLVFPNCVYANLTIRLAGTFDSTFFRVFGSIYAIATLILWICISIRAIWELRLLIVAPEISENITCASNESKIIHFQLPVQASARTSVTQLV</sequence>
<comment type="subcellular location">
    <subcellularLocation>
        <location evidence="1">Cell membrane</location>
        <topology evidence="1">Multi-pass membrane protein</topology>
    </subcellularLocation>
</comment>
<feature type="transmembrane region" description="Helical" evidence="8">
    <location>
        <begin position="103"/>
        <end position="126"/>
    </location>
</feature>
<reference evidence="9 10" key="1">
    <citation type="journal article" date="2018" name="Evol. Lett.">
        <title>Horizontal gene cluster transfer increased hallucinogenic mushroom diversity.</title>
        <authorList>
            <person name="Reynolds H.T."/>
            <person name="Vijayakumar V."/>
            <person name="Gluck-Thaler E."/>
            <person name="Korotkin H.B."/>
            <person name="Matheny P.B."/>
            <person name="Slot J.C."/>
        </authorList>
    </citation>
    <scope>NUCLEOTIDE SEQUENCE [LARGE SCALE GENOMIC DNA]</scope>
    <source>
        <strain evidence="9 10">2629</strain>
    </source>
</reference>
<evidence type="ECO:0000256" key="8">
    <source>
        <dbReference type="SAM" id="Phobius"/>
    </source>
</evidence>
<keyword evidence="4" id="KW-1003">Cell membrane</keyword>
<keyword evidence="10" id="KW-1185">Reference proteome</keyword>
<dbReference type="GO" id="GO:0000319">
    <property type="term" value="F:sulfite transmembrane transporter activity"/>
    <property type="evidence" value="ECO:0007669"/>
    <property type="project" value="TreeGrafter"/>
</dbReference>
<dbReference type="InParanoid" id="A0A409Y6S5"/>
<feature type="transmembrane region" description="Helical" evidence="8">
    <location>
        <begin position="46"/>
        <end position="69"/>
    </location>
</feature>
<evidence type="ECO:0000256" key="4">
    <source>
        <dbReference type="ARBA" id="ARBA00022475"/>
    </source>
</evidence>
<comment type="similarity">
    <text evidence="2">Belongs to the tellurite-resistance/dicarboxylate transporter (TDT) family.</text>
</comment>
<evidence type="ECO:0000313" key="10">
    <source>
        <dbReference type="Proteomes" id="UP000284842"/>
    </source>
</evidence>
<evidence type="ECO:0000256" key="5">
    <source>
        <dbReference type="ARBA" id="ARBA00022692"/>
    </source>
</evidence>
<dbReference type="Pfam" id="PF03595">
    <property type="entry name" value="SLAC1"/>
    <property type="match status" value="2"/>
</dbReference>
<dbReference type="InterPro" id="IPR004695">
    <property type="entry name" value="SLAC1/Mae1/Ssu1/TehA"/>
</dbReference>
<dbReference type="InterPro" id="IPR051629">
    <property type="entry name" value="Sulfite_efflux_TDT"/>
</dbReference>
<feature type="transmembrane region" description="Helical" evidence="8">
    <location>
        <begin position="20"/>
        <end position="40"/>
    </location>
</feature>
<evidence type="ECO:0000256" key="6">
    <source>
        <dbReference type="ARBA" id="ARBA00022989"/>
    </source>
</evidence>
<feature type="transmembrane region" description="Helical" evidence="8">
    <location>
        <begin position="222"/>
        <end position="249"/>
    </location>
</feature>
<keyword evidence="7 8" id="KW-0472">Membrane</keyword>
<evidence type="ECO:0000256" key="7">
    <source>
        <dbReference type="ARBA" id="ARBA00023136"/>
    </source>
</evidence>
<evidence type="ECO:0000256" key="2">
    <source>
        <dbReference type="ARBA" id="ARBA00008566"/>
    </source>
</evidence>
<dbReference type="PANTHER" id="PTHR31686:SF3">
    <property type="entry name" value="ACID TRANSPORT PROTEIN, PUTATIVE (AFU_ORTHOLOGUE AFUA_4G09410)-RELATED"/>
    <property type="match status" value="1"/>
</dbReference>
<name>A0A409Y6S5_9AGAR</name>
<gene>
    <name evidence="9" type="ORF">CVT24_003974</name>
</gene>
<dbReference type="OrthoDB" id="1099at2759"/>
<dbReference type="AlphaFoldDB" id="A0A409Y6S5"/>
<dbReference type="STRING" id="181874.A0A409Y6S5"/>
<dbReference type="Proteomes" id="UP000284842">
    <property type="component" value="Unassembled WGS sequence"/>
</dbReference>
<keyword evidence="3" id="KW-0813">Transport</keyword>
<evidence type="ECO:0000256" key="3">
    <source>
        <dbReference type="ARBA" id="ARBA00022448"/>
    </source>
</evidence>
<keyword evidence="6 8" id="KW-1133">Transmembrane helix</keyword>
<comment type="caution">
    <text evidence="9">The sequence shown here is derived from an EMBL/GenBank/DDBJ whole genome shotgun (WGS) entry which is preliminary data.</text>
</comment>
<protein>
    <recommendedName>
        <fullName evidence="11">C4-dicarboxylate transporter/malic acid transport protein</fullName>
    </recommendedName>
</protein>
<accession>A0A409Y6S5</accession>
<feature type="transmembrane region" description="Helical" evidence="8">
    <location>
        <begin position="132"/>
        <end position="161"/>
    </location>
</feature>
<evidence type="ECO:0000256" key="1">
    <source>
        <dbReference type="ARBA" id="ARBA00004651"/>
    </source>
</evidence>
<evidence type="ECO:0008006" key="11">
    <source>
        <dbReference type="Google" id="ProtNLM"/>
    </source>
</evidence>
<feature type="transmembrane region" description="Helical" evidence="8">
    <location>
        <begin position="288"/>
        <end position="307"/>
    </location>
</feature>